<sequence length="183" mass="20617">MLTLDYIHKHYDPKARSIEITPKMIVLHWTAICGMEASWNTFNRVHISANRTYIARYGDVNVSVHFLVDRDGTIYRLMPETTMARHTIGLNWCAIGVENVGSNSVCTLTGAQVESNAALVRYLAGKYGTIEYLIGHYEYGAFRGTPLWKGLIPDYFTHKIDPGESFMAGVRGRLTDLDLKSGR</sequence>
<comment type="caution">
    <text evidence="6">The sequence shown here is derived from an EMBL/GenBank/DDBJ whole genome shotgun (WGS) entry which is preliminary data.</text>
</comment>
<dbReference type="CDD" id="cd06583">
    <property type="entry name" value="PGRP"/>
    <property type="match status" value="1"/>
</dbReference>
<dbReference type="GO" id="GO:0009253">
    <property type="term" value="P:peptidoglycan catabolic process"/>
    <property type="evidence" value="ECO:0007669"/>
    <property type="project" value="InterPro"/>
</dbReference>
<protein>
    <recommendedName>
        <fullName evidence="2">N-acetylmuramoyl-L-alanine amidase</fullName>
        <ecNumber evidence="2">3.5.1.28</ecNumber>
    </recommendedName>
</protein>
<dbReference type="EMBL" id="JAFGIX010000079">
    <property type="protein sequence ID" value="MBN1574429.1"/>
    <property type="molecule type" value="Genomic_DNA"/>
</dbReference>
<reference evidence="6" key="1">
    <citation type="journal article" date="2021" name="Environ. Microbiol.">
        <title>Genomic characterization of three novel Desulfobacterota classes expand the metabolic and phylogenetic diversity of the phylum.</title>
        <authorList>
            <person name="Murphy C.L."/>
            <person name="Biggerstaff J."/>
            <person name="Eichhorn A."/>
            <person name="Ewing E."/>
            <person name="Shahan R."/>
            <person name="Soriano D."/>
            <person name="Stewart S."/>
            <person name="VanMol K."/>
            <person name="Walker R."/>
            <person name="Walters P."/>
            <person name="Elshahed M.S."/>
            <person name="Youssef N.H."/>
        </authorList>
    </citation>
    <scope>NUCLEOTIDE SEQUENCE</scope>
    <source>
        <strain evidence="6">Zod_Metabat.24</strain>
    </source>
</reference>
<keyword evidence="4" id="KW-0961">Cell wall biogenesis/degradation</keyword>
<dbReference type="InterPro" id="IPR051206">
    <property type="entry name" value="NAMLAA_amidase_2"/>
</dbReference>
<evidence type="ECO:0000259" key="5">
    <source>
        <dbReference type="SMART" id="SM00644"/>
    </source>
</evidence>
<feature type="domain" description="N-acetylmuramoyl-L-alanine amidase" evidence="5">
    <location>
        <begin position="10"/>
        <end position="147"/>
    </location>
</feature>
<evidence type="ECO:0000256" key="1">
    <source>
        <dbReference type="ARBA" id="ARBA00001561"/>
    </source>
</evidence>
<keyword evidence="3" id="KW-0378">Hydrolase</keyword>
<dbReference type="Gene3D" id="3.40.80.10">
    <property type="entry name" value="Peptidoglycan recognition protein-like"/>
    <property type="match status" value="1"/>
</dbReference>
<evidence type="ECO:0000256" key="3">
    <source>
        <dbReference type="ARBA" id="ARBA00022801"/>
    </source>
</evidence>
<evidence type="ECO:0000256" key="4">
    <source>
        <dbReference type="ARBA" id="ARBA00023316"/>
    </source>
</evidence>
<dbReference type="PANTHER" id="PTHR30417:SF1">
    <property type="entry name" value="N-ACETYLMURAMOYL-L-ALANINE AMIDASE AMID"/>
    <property type="match status" value="1"/>
</dbReference>
<evidence type="ECO:0000313" key="6">
    <source>
        <dbReference type="EMBL" id="MBN1574429.1"/>
    </source>
</evidence>
<dbReference type="InterPro" id="IPR036505">
    <property type="entry name" value="Amidase/PGRP_sf"/>
</dbReference>
<proteinExistence type="predicted"/>
<dbReference type="Proteomes" id="UP000809273">
    <property type="component" value="Unassembled WGS sequence"/>
</dbReference>
<dbReference type="SMART" id="SM00644">
    <property type="entry name" value="Ami_2"/>
    <property type="match status" value="1"/>
</dbReference>
<comment type="catalytic activity">
    <reaction evidence="1">
        <text>Hydrolyzes the link between N-acetylmuramoyl residues and L-amino acid residues in certain cell-wall glycopeptides.</text>
        <dbReference type="EC" id="3.5.1.28"/>
    </reaction>
</comment>
<dbReference type="GO" id="GO:0071555">
    <property type="term" value="P:cell wall organization"/>
    <property type="evidence" value="ECO:0007669"/>
    <property type="project" value="UniProtKB-KW"/>
</dbReference>
<dbReference type="SUPFAM" id="SSF55846">
    <property type="entry name" value="N-acetylmuramoyl-L-alanine amidase-like"/>
    <property type="match status" value="1"/>
</dbReference>
<dbReference type="GO" id="GO:0008745">
    <property type="term" value="F:N-acetylmuramoyl-L-alanine amidase activity"/>
    <property type="evidence" value="ECO:0007669"/>
    <property type="project" value="UniProtKB-EC"/>
</dbReference>
<dbReference type="GO" id="GO:0009254">
    <property type="term" value="P:peptidoglycan turnover"/>
    <property type="evidence" value="ECO:0007669"/>
    <property type="project" value="TreeGrafter"/>
</dbReference>
<reference evidence="6" key="2">
    <citation type="submission" date="2021-01" db="EMBL/GenBank/DDBJ databases">
        <authorList>
            <person name="Hahn C.R."/>
            <person name="Youssef N.H."/>
            <person name="Elshahed M."/>
        </authorList>
    </citation>
    <scope>NUCLEOTIDE SEQUENCE</scope>
    <source>
        <strain evidence="6">Zod_Metabat.24</strain>
    </source>
</reference>
<dbReference type="EC" id="3.5.1.28" evidence="2"/>
<name>A0A9D8PPM8_9DELT</name>
<evidence type="ECO:0000313" key="7">
    <source>
        <dbReference type="Proteomes" id="UP000809273"/>
    </source>
</evidence>
<dbReference type="AlphaFoldDB" id="A0A9D8PPM8"/>
<gene>
    <name evidence="6" type="ORF">JW984_14620</name>
</gene>
<organism evidence="6 7">
    <name type="scientific">Candidatus Zymogenus saltonus</name>
    <dbReference type="NCBI Taxonomy" id="2844893"/>
    <lineage>
        <taxon>Bacteria</taxon>
        <taxon>Deltaproteobacteria</taxon>
        <taxon>Candidatus Zymogenia</taxon>
        <taxon>Candidatus Zymogeniales</taxon>
        <taxon>Candidatus Zymogenaceae</taxon>
        <taxon>Candidatus Zymogenus</taxon>
    </lineage>
</organism>
<dbReference type="PANTHER" id="PTHR30417">
    <property type="entry name" value="N-ACETYLMURAMOYL-L-ALANINE AMIDASE AMID"/>
    <property type="match status" value="1"/>
</dbReference>
<dbReference type="InterPro" id="IPR002502">
    <property type="entry name" value="Amidase_domain"/>
</dbReference>
<accession>A0A9D8PPM8</accession>
<evidence type="ECO:0000256" key="2">
    <source>
        <dbReference type="ARBA" id="ARBA00011901"/>
    </source>
</evidence>
<dbReference type="Pfam" id="PF01510">
    <property type="entry name" value="Amidase_2"/>
    <property type="match status" value="1"/>
</dbReference>